<accession>A0A2T4C2E1</accession>
<evidence type="ECO:0000313" key="2">
    <source>
        <dbReference type="Proteomes" id="UP000240760"/>
    </source>
</evidence>
<dbReference type="AlphaFoldDB" id="A0A2T4C2E1"/>
<reference evidence="1 2" key="1">
    <citation type="submission" date="2016-07" db="EMBL/GenBank/DDBJ databases">
        <title>Multiple horizontal gene transfer events from other fungi enriched the ability of initially mycotrophic Trichoderma (Ascomycota) to feed on dead plant biomass.</title>
        <authorList>
            <consortium name="DOE Joint Genome Institute"/>
            <person name="Aerts A."/>
            <person name="Atanasova L."/>
            <person name="Chenthamara K."/>
            <person name="Zhang J."/>
            <person name="Grujic M."/>
            <person name="Henrissat B."/>
            <person name="Kuo A."/>
            <person name="Salamov A."/>
            <person name="Lipzen A."/>
            <person name="Labutti K."/>
            <person name="Barry K."/>
            <person name="Miao Y."/>
            <person name="Rahimi M.J."/>
            <person name="Shen Q."/>
            <person name="Grigoriev I.V."/>
            <person name="Kubicek C.P."/>
            <person name="Druzhinina I.S."/>
        </authorList>
    </citation>
    <scope>NUCLEOTIDE SEQUENCE [LARGE SCALE GENOMIC DNA]</scope>
    <source>
        <strain evidence="1 2">ATCC 18648</strain>
    </source>
</reference>
<dbReference type="EMBL" id="KZ679133">
    <property type="protein sequence ID" value="PTB75736.1"/>
    <property type="molecule type" value="Genomic_DNA"/>
</dbReference>
<proteinExistence type="predicted"/>
<name>A0A2T4C2E1_TRILO</name>
<gene>
    <name evidence="1" type="ORF">M440DRAFT_1402263</name>
</gene>
<organism evidence="1 2">
    <name type="scientific">Trichoderma longibrachiatum ATCC 18648</name>
    <dbReference type="NCBI Taxonomy" id="983965"/>
    <lineage>
        <taxon>Eukaryota</taxon>
        <taxon>Fungi</taxon>
        <taxon>Dikarya</taxon>
        <taxon>Ascomycota</taxon>
        <taxon>Pezizomycotina</taxon>
        <taxon>Sordariomycetes</taxon>
        <taxon>Hypocreomycetidae</taxon>
        <taxon>Hypocreales</taxon>
        <taxon>Hypocreaceae</taxon>
        <taxon>Trichoderma</taxon>
    </lineage>
</organism>
<protein>
    <submittedName>
        <fullName evidence="1">Uncharacterized protein</fullName>
    </submittedName>
</protein>
<sequence length="76" mass="8471">MANGTREAAPGCWDFRAAGGWWEVGGWEERERFWCAEKGDGQRRLSLVFSFGWLAAAGDVMGLVCDSRREDSPTSK</sequence>
<keyword evidence="2" id="KW-1185">Reference proteome</keyword>
<evidence type="ECO:0000313" key="1">
    <source>
        <dbReference type="EMBL" id="PTB75736.1"/>
    </source>
</evidence>
<dbReference type="Proteomes" id="UP000240760">
    <property type="component" value="Unassembled WGS sequence"/>
</dbReference>